<dbReference type="EMBL" id="JBHSMJ010000017">
    <property type="protein sequence ID" value="MFC5449072.1"/>
    <property type="molecule type" value="Genomic_DNA"/>
</dbReference>
<gene>
    <name evidence="2" type="ORF">ACFPOG_12435</name>
</gene>
<feature type="transmembrane region" description="Helical" evidence="1">
    <location>
        <begin position="20"/>
        <end position="38"/>
    </location>
</feature>
<organism evidence="2 3">
    <name type="scientific">Paenibacillus aestuarii</name>
    <dbReference type="NCBI Taxonomy" id="516965"/>
    <lineage>
        <taxon>Bacteria</taxon>
        <taxon>Bacillati</taxon>
        <taxon>Bacillota</taxon>
        <taxon>Bacilli</taxon>
        <taxon>Bacillales</taxon>
        <taxon>Paenibacillaceae</taxon>
        <taxon>Paenibacillus</taxon>
    </lineage>
</organism>
<keyword evidence="1" id="KW-1133">Transmembrane helix</keyword>
<dbReference type="RefSeq" id="WP_377524632.1">
    <property type="nucleotide sequence ID" value="NZ_JBHSMJ010000017.1"/>
</dbReference>
<evidence type="ECO:0000256" key="1">
    <source>
        <dbReference type="SAM" id="Phobius"/>
    </source>
</evidence>
<sequence length="166" mass="18823">MLDQLFYNLDKAIYTAGSDWAVIGIFILIILVFVYFILALQVNRLLHAGVAAFVLLLVTFAPLVSFPPILDGIYLHLGLLTPWFVENVPHVIRFPTLWLPVILVPVAVWTVLAMILDTLRGQPLLTKKIRARNHQLSAEASRRMIDELCQKNLEQEKMKEDPAGLH</sequence>
<evidence type="ECO:0000313" key="2">
    <source>
        <dbReference type="EMBL" id="MFC5449072.1"/>
    </source>
</evidence>
<feature type="transmembrane region" description="Helical" evidence="1">
    <location>
        <begin position="50"/>
        <end position="77"/>
    </location>
</feature>
<keyword evidence="1" id="KW-0472">Membrane</keyword>
<name>A0ABW0K8P9_9BACL</name>
<reference evidence="3" key="1">
    <citation type="journal article" date="2019" name="Int. J. Syst. Evol. Microbiol.">
        <title>The Global Catalogue of Microorganisms (GCM) 10K type strain sequencing project: providing services to taxonomists for standard genome sequencing and annotation.</title>
        <authorList>
            <consortium name="The Broad Institute Genomics Platform"/>
            <consortium name="The Broad Institute Genome Sequencing Center for Infectious Disease"/>
            <person name="Wu L."/>
            <person name="Ma J."/>
        </authorList>
    </citation>
    <scope>NUCLEOTIDE SEQUENCE [LARGE SCALE GENOMIC DNA]</scope>
    <source>
        <strain evidence="3">KACC 11904</strain>
    </source>
</reference>
<evidence type="ECO:0008006" key="4">
    <source>
        <dbReference type="Google" id="ProtNLM"/>
    </source>
</evidence>
<feature type="transmembrane region" description="Helical" evidence="1">
    <location>
        <begin position="97"/>
        <end position="119"/>
    </location>
</feature>
<keyword evidence="3" id="KW-1185">Reference proteome</keyword>
<proteinExistence type="predicted"/>
<protein>
    <recommendedName>
        <fullName evidence="4">TIGR03546 family protein</fullName>
    </recommendedName>
</protein>
<keyword evidence="1" id="KW-0812">Transmembrane</keyword>
<accession>A0ABW0K8P9</accession>
<evidence type="ECO:0000313" key="3">
    <source>
        <dbReference type="Proteomes" id="UP001596044"/>
    </source>
</evidence>
<comment type="caution">
    <text evidence="2">The sequence shown here is derived from an EMBL/GenBank/DDBJ whole genome shotgun (WGS) entry which is preliminary data.</text>
</comment>
<dbReference type="Proteomes" id="UP001596044">
    <property type="component" value="Unassembled WGS sequence"/>
</dbReference>